<organism evidence="1 2">
    <name type="scientific">Lentithecium fluviatile CBS 122367</name>
    <dbReference type="NCBI Taxonomy" id="1168545"/>
    <lineage>
        <taxon>Eukaryota</taxon>
        <taxon>Fungi</taxon>
        <taxon>Dikarya</taxon>
        <taxon>Ascomycota</taxon>
        <taxon>Pezizomycotina</taxon>
        <taxon>Dothideomycetes</taxon>
        <taxon>Pleosporomycetidae</taxon>
        <taxon>Pleosporales</taxon>
        <taxon>Massarineae</taxon>
        <taxon>Lentitheciaceae</taxon>
        <taxon>Lentithecium</taxon>
    </lineage>
</organism>
<keyword evidence="2" id="KW-1185">Reference proteome</keyword>
<gene>
    <name evidence="1" type="ORF">K458DRAFT_87340</name>
</gene>
<evidence type="ECO:0000313" key="1">
    <source>
        <dbReference type="EMBL" id="KAF2680755.1"/>
    </source>
</evidence>
<dbReference type="EMBL" id="MU005594">
    <property type="protein sequence ID" value="KAF2680755.1"/>
    <property type="molecule type" value="Genomic_DNA"/>
</dbReference>
<dbReference type="AlphaFoldDB" id="A0A6G1IRH6"/>
<protein>
    <recommendedName>
        <fullName evidence="3">Fungal N-terminal domain-containing protein</fullName>
    </recommendedName>
</protein>
<dbReference type="OrthoDB" id="3558752at2759"/>
<proteinExistence type="predicted"/>
<dbReference type="Proteomes" id="UP000799291">
    <property type="component" value="Unassembled WGS sequence"/>
</dbReference>
<evidence type="ECO:0000313" key="2">
    <source>
        <dbReference type="Proteomes" id="UP000799291"/>
    </source>
</evidence>
<sequence>MDPVTAVGLAASIIQFIDIGTKIFSTAKEMRETATGMTSENRRTADIIGEIRNLSAKLENLEKVPQTEDEKALCRLASECRELSQQILKLLEKTTPTDPKLKWHALVSACKSLMSQKEKAELAQKLGQCRDHLALRLNYMLSYDFKKRLKIEVERTETKNTVLCSLQDQLRTPRRGLTLESIGEIALRQVQALMALPEVVQHAMAQLLTRRSLAY</sequence>
<name>A0A6G1IRH6_9PLEO</name>
<accession>A0A6G1IRH6</accession>
<reference evidence="1" key="1">
    <citation type="journal article" date="2020" name="Stud. Mycol.">
        <title>101 Dothideomycetes genomes: a test case for predicting lifestyles and emergence of pathogens.</title>
        <authorList>
            <person name="Haridas S."/>
            <person name="Albert R."/>
            <person name="Binder M."/>
            <person name="Bloem J."/>
            <person name="Labutti K."/>
            <person name="Salamov A."/>
            <person name="Andreopoulos B."/>
            <person name="Baker S."/>
            <person name="Barry K."/>
            <person name="Bills G."/>
            <person name="Bluhm B."/>
            <person name="Cannon C."/>
            <person name="Castanera R."/>
            <person name="Culley D."/>
            <person name="Daum C."/>
            <person name="Ezra D."/>
            <person name="Gonzalez J."/>
            <person name="Henrissat B."/>
            <person name="Kuo A."/>
            <person name="Liang C."/>
            <person name="Lipzen A."/>
            <person name="Lutzoni F."/>
            <person name="Magnuson J."/>
            <person name="Mondo S."/>
            <person name="Nolan M."/>
            <person name="Ohm R."/>
            <person name="Pangilinan J."/>
            <person name="Park H.-J."/>
            <person name="Ramirez L."/>
            <person name="Alfaro M."/>
            <person name="Sun H."/>
            <person name="Tritt A."/>
            <person name="Yoshinaga Y."/>
            <person name="Zwiers L.-H."/>
            <person name="Turgeon B."/>
            <person name="Goodwin S."/>
            <person name="Spatafora J."/>
            <person name="Crous P."/>
            <person name="Grigoriev I."/>
        </authorList>
    </citation>
    <scope>NUCLEOTIDE SEQUENCE</scope>
    <source>
        <strain evidence="1">CBS 122367</strain>
    </source>
</reference>
<evidence type="ECO:0008006" key="3">
    <source>
        <dbReference type="Google" id="ProtNLM"/>
    </source>
</evidence>